<dbReference type="GO" id="GO:0003968">
    <property type="term" value="F:RNA-directed RNA polymerase activity"/>
    <property type="evidence" value="ECO:0007669"/>
    <property type="project" value="UniProtKB-KW"/>
</dbReference>
<evidence type="ECO:0000256" key="15">
    <source>
        <dbReference type="ARBA" id="ARBA00022581"/>
    </source>
</evidence>
<keyword evidence="15" id="KW-0945">Host-virus interaction</keyword>
<dbReference type="InterPro" id="IPR001205">
    <property type="entry name" value="RNA-dir_pol_C"/>
</dbReference>
<dbReference type="InterPro" id="IPR007094">
    <property type="entry name" value="RNA-dir_pol_PSvirus"/>
</dbReference>
<dbReference type="Pfam" id="PF13608">
    <property type="entry name" value="Potyvirid-P3"/>
    <property type="match status" value="1"/>
</dbReference>
<evidence type="ECO:0000259" key="38">
    <source>
        <dbReference type="PROSITE" id="PS51436"/>
    </source>
</evidence>
<dbReference type="KEGG" id="vg:1449708"/>
<evidence type="ECO:0000256" key="19">
    <source>
        <dbReference type="ARBA" id="ARBA00022695"/>
    </source>
</evidence>
<dbReference type="EMBL" id="AB027007">
    <property type="protein sequence ID" value="BAA86288.1"/>
    <property type="molecule type" value="Genomic_RNA"/>
</dbReference>
<evidence type="ECO:0000256" key="17">
    <source>
        <dbReference type="ARBA" id="ARBA00022670"/>
    </source>
</evidence>
<evidence type="ECO:0000256" key="28">
    <source>
        <dbReference type="ARBA" id="ARBA00029405"/>
    </source>
</evidence>
<dbReference type="PROSITE" id="PS51436">
    <property type="entry name" value="POTYVIRUS_NIA_PRO"/>
    <property type="match status" value="1"/>
</dbReference>
<evidence type="ECO:0000256" key="7">
    <source>
        <dbReference type="ARBA" id="ARBA00022463"/>
    </source>
</evidence>
<comment type="similarity">
    <text evidence="5 33">Belongs to the potyviridae genome polyprotein family.</text>
</comment>
<dbReference type="InterPro" id="IPR002540">
    <property type="entry name" value="Pept_S30_P1_potyvir"/>
</dbReference>
<dbReference type="InterPro" id="IPR011545">
    <property type="entry name" value="DEAD/DEAH_box_helicase_dom"/>
</dbReference>
<feature type="domain" description="RdRp catalytic" evidence="35">
    <location>
        <begin position="2566"/>
        <end position="2690"/>
    </location>
</feature>
<evidence type="ECO:0000256" key="18">
    <source>
        <dbReference type="ARBA" id="ARBA00022679"/>
    </source>
</evidence>
<dbReference type="PROSITE" id="PS51871">
    <property type="entry name" value="PV_P1_PRO"/>
    <property type="match status" value="1"/>
</dbReference>
<dbReference type="PANTHER" id="PTHR43519">
    <property type="entry name" value="ATP-DEPENDENT RNA HELICASE HRPB"/>
    <property type="match status" value="1"/>
</dbReference>
<dbReference type="PROSITE" id="PS51192">
    <property type="entry name" value="HELICASE_ATP_BIND_1"/>
    <property type="match status" value="1"/>
</dbReference>
<evidence type="ECO:0000256" key="3">
    <source>
        <dbReference type="ARBA" id="ARBA00004147"/>
    </source>
</evidence>
<evidence type="ECO:0000256" key="31">
    <source>
        <dbReference type="ARBA" id="ARBA00045403"/>
    </source>
</evidence>
<dbReference type="Pfam" id="PF08440">
    <property type="entry name" value="Poty_PP"/>
    <property type="match status" value="1"/>
</dbReference>
<dbReference type="GO" id="GO:0005198">
    <property type="term" value="F:structural molecule activity"/>
    <property type="evidence" value="ECO:0007669"/>
    <property type="project" value="InterPro"/>
</dbReference>
<evidence type="ECO:0000259" key="37">
    <source>
        <dbReference type="PROSITE" id="PS51194"/>
    </source>
</evidence>
<protein>
    <recommendedName>
        <fullName evidence="6">Genome polyprotein</fullName>
    </recommendedName>
</protein>
<dbReference type="Gene3D" id="2.40.10.10">
    <property type="entry name" value="Trypsin-like serine proteases"/>
    <property type="match status" value="2"/>
</dbReference>
<keyword evidence="20" id="KW-0547">Nucleotide-binding</keyword>
<evidence type="ECO:0000313" key="41">
    <source>
        <dbReference type="EMBL" id="BAA86288.1"/>
    </source>
</evidence>
<dbReference type="PRINTS" id="PR00966">
    <property type="entry name" value="NIAPOTYPTASE"/>
</dbReference>
<dbReference type="SUPFAM" id="SSF50494">
    <property type="entry name" value="Trypsin-like serine proteases"/>
    <property type="match status" value="1"/>
</dbReference>
<evidence type="ECO:0000256" key="21">
    <source>
        <dbReference type="ARBA" id="ARBA00022801"/>
    </source>
</evidence>
<dbReference type="InterPro" id="IPR001592">
    <property type="entry name" value="Poty_coat"/>
</dbReference>
<dbReference type="GO" id="GO:0003723">
    <property type="term" value="F:RNA binding"/>
    <property type="evidence" value="ECO:0007669"/>
    <property type="project" value="InterPro"/>
</dbReference>
<dbReference type="GO" id="GO:0042025">
    <property type="term" value="C:host cell nucleus"/>
    <property type="evidence" value="ECO:0007669"/>
    <property type="project" value="UniProtKB-SubCell"/>
</dbReference>
<keyword evidence="22" id="KW-0347">Helicase</keyword>
<dbReference type="GO" id="GO:0005524">
    <property type="term" value="F:ATP binding"/>
    <property type="evidence" value="ECO:0007669"/>
    <property type="project" value="UniProtKB-KW"/>
</dbReference>
<dbReference type="InterPro" id="IPR042308">
    <property type="entry name" value="HC_PRO_CPD_sf"/>
</dbReference>
<dbReference type="SUPFAM" id="SSF56672">
    <property type="entry name" value="DNA/RNA polymerases"/>
    <property type="match status" value="1"/>
</dbReference>
<keyword evidence="19" id="KW-0548">Nucleotidyltransferase</keyword>
<dbReference type="InterPro" id="IPR043502">
    <property type="entry name" value="DNA/RNA_pol_sf"/>
</dbReference>
<dbReference type="GO" id="GO:0006351">
    <property type="term" value="P:DNA-templated transcription"/>
    <property type="evidence" value="ECO:0007669"/>
    <property type="project" value="InterPro"/>
</dbReference>
<dbReference type="PROSITE" id="PS50507">
    <property type="entry name" value="RDRP_SSRNA_POS"/>
    <property type="match status" value="1"/>
</dbReference>
<evidence type="ECO:0000256" key="8">
    <source>
        <dbReference type="ARBA" id="ARBA00022484"/>
    </source>
</evidence>
<evidence type="ECO:0000256" key="22">
    <source>
        <dbReference type="ARBA" id="ARBA00022806"/>
    </source>
</evidence>
<keyword evidence="16" id="KW-1090">Inhibition of host innate immune response by virus</keyword>
<dbReference type="InterPro" id="IPR043504">
    <property type="entry name" value="Peptidase_S1_PA_chymotrypsin"/>
</dbReference>
<evidence type="ECO:0000256" key="29">
    <source>
        <dbReference type="ARBA" id="ARBA00029422"/>
    </source>
</evidence>
<evidence type="ECO:0000259" key="36">
    <source>
        <dbReference type="PROSITE" id="PS51192"/>
    </source>
</evidence>
<keyword evidence="9" id="KW-1036">Host cytoplasmic vesicle</keyword>
<dbReference type="GO" id="GO:0039694">
    <property type="term" value="P:viral RNA genome replication"/>
    <property type="evidence" value="ECO:0007669"/>
    <property type="project" value="InterPro"/>
</dbReference>
<keyword evidence="12" id="KW-0597">Phosphoprotein</keyword>
<evidence type="ECO:0000256" key="16">
    <source>
        <dbReference type="ARBA" id="ARBA00022632"/>
    </source>
</evidence>
<feature type="domain" description="Helicase ATP-binding" evidence="36">
    <location>
        <begin position="1265"/>
        <end position="1417"/>
    </location>
</feature>
<dbReference type="PROSITE" id="PS51194">
    <property type="entry name" value="HELICASE_CTER"/>
    <property type="match status" value="1"/>
</dbReference>
<evidence type="ECO:0000256" key="5">
    <source>
        <dbReference type="ARBA" id="ARBA00006064"/>
    </source>
</evidence>
<evidence type="ECO:0000259" key="35">
    <source>
        <dbReference type="PROSITE" id="PS50507"/>
    </source>
</evidence>
<reference evidence="41 42" key="1">
    <citation type="journal article" date="2000" name="Arch. Virol.">
        <title>Complete nucleotide sequence of the genomic RNA of a mild strain of Japanese yam mosaic potyvirus.</title>
        <authorList>
            <person name="Fuji S."/>
            <person name="Nakamae H."/>
        </authorList>
    </citation>
    <scope>NUCLEOTIDE SEQUENCE [LARGE SCALE GENOMIC DNA]</scope>
    <source>
        <strain evidence="41 42">mild</strain>
    </source>
</reference>
<dbReference type="InterPro" id="IPR013648">
    <property type="entry name" value="PP_Potyviridae"/>
</dbReference>
<feature type="region of interest" description="Disordered" evidence="34">
    <location>
        <begin position="2849"/>
        <end position="2889"/>
    </location>
</feature>
<dbReference type="InterPro" id="IPR027417">
    <property type="entry name" value="P-loop_NTPase"/>
</dbReference>
<name>Q9QN08_9POTV</name>
<evidence type="ECO:0000256" key="30">
    <source>
        <dbReference type="ARBA" id="ARBA00034108"/>
    </source>
</evidence>
<dbReference type="GO" id="GO:0004386">
    <property type="term" value="F:helicase activity"/>
    <property type="evidence" value="ECO:0007669"/>
    <property type="project" value="UniProtKB-KW"/>
</dbReference>
<keyword evidence="10" id="KW-1139">Helical capsid protein</keyword>
<evidence type="ECO:0000256" key="23">
    <source>
        <dbReference type="ARBA" id="ARBA00022807"/>
    </source>
</evidence>
<evidence type="ECO:0000259" key="39">
    <source>
        <dbReference type="PROSITE" id="PS51744"/>
    </source>
</evidence>
<dbReference type="Pfam" id="PF00271">
    <property type="entry name" value="Helicase_C"/>
    <property type="match status" value="1"/>
</dbReference>
<feature type="domain" description="Helicase C-terminal" evidence="37">
    <location>
        <begin position="1436"/>
        <end position="1595"/>
    </location>
</feature>
<keyword evidence="42" id="KW-1185">Reference proteome</keyword>
<dbReference type="MEROPS" id="C06.001"/>
<dbReference type="InterPro" id="IPR043128">
    <property type="entry name" value="Rev_trsase/Diguanyl_cyclase"/>
</dbReference>
<comment type="catalytic activity">
    <reaction evidence="1">
        <text>Hydrolyzes glutaminyl bonds, and activity is further restricted by preferences for the amino acids in P6 - P1' that vary with the species of potyvirus, e.g. Glu-Xaa-Xaa-Tyr-Xaa-Gln-|-(Ser or Gly) for the enzyme from tobacco etch virus. The natural substrate is the viral polyprotein, but other proteins and oligopeptides containing the appropriate consensus sequence are also cleaved.</text>
        <dbReference type="EC" id="3.4.22.44"/>
    </reaction>
</comment>
<dbReference type="GO" id="GO:0019029">
    <property type="term" value="C:helical viral capsid"/>
    <property type="evidence" value="ECO:0007669"/>
    <property type="project" value="UniProtKB-KW"/>
</dbReference>
<evidence type="ECO:0000256" key="25">
    <source>
        <dbReference type="ARBA" id="ARBA00022844"/>
    </source>
</evidence>
<dbReference type="Pfam" id="PF01577">
    <property type="entry name" value="Peptidase_S30"/>
    <property type="match status" value="1"/>
</dbReference>
<dbReference type="Pfam" id="PF00767">
    <property type="entry name" value="Poty_coat"/>
    <property type="match status" value="1"/>
</dbReference>
<dbReference type="SUPFAM" id="SSF52540">
    <property type="entry name" value="P-loop containing nucleoside triphosphate hydrolases"/>
    <property type="match status" value="2"/>
</dbReference>
<evidence type="ECO:0000256" key="27">
    <source>
        <dbReference type="ARBA" id="ARBA00023280"/>
    </source>
</evidence>
<evidence type="ECO:0000256" key="14">
    <source>
        <dbReference type="ARBA" id="ARBA00022562"/>
    </source>
</evidence>
<dbReference type="Pfam" id="PF00851">
    <property type="entry name" value="Peptidase_C6"/>
    <property type="match status" value="1"/>
</dbReference>
<dbReference type="Pfam" id="PF00680">
    <property type="entry name" value="RdRP_1"/>
    <property type="match status" value="1"/>
</dbReference>
<dbReference type="CDD" id="cd23175">
    <property type="entry name" value="ps-ssRNAv_Potyviridae_RdRp"/>
    <property type="match status" value="1"/>
</dbReference>
<dbReference type="Proteomes" id="UP000201460">
    <property type="component" value="Segment"/>
</dbReference>
<dbReference type="InterPro" id="IPR039560">
    <property type="entry name" value="Potyvirid-P3"/>
</dbReference>
<evidence type="ECO:0000256" key="4">
    <source>
        <dbReference type="ARBA" id="ARBA00004328"/>
    </source>
</evidence>
<keyword evidence="27" id="KW-0899">Viral immunoevasion</keyword>
<evidence type="ECO:0000256" key="1">
    <source>
        <dbReference type="ARBA" id="ARBA00000785"/>
    </source>
</evidence>
<dbReference type="GO" id="GO:0052170">
    <property type="term" value="P:symbiont-mediated suppression of host innate immune response"/>
    <property type="evidence" value="ECO:0007669"/>
    <property type="project" value="UniProtKB-KW"/>
</dbReference>
<proteinExistence type="inferred from homology"/>
<dbReference type="GO" id="GO:0006508">
    <property type="term" value="P:proteolysis"/>
    <property type="evidence" value="ECO:0007669"/>
    <property type="project" value="UniProtKB-KW"/>
</dbReference>
<keyword evidence="7" id="KW-0941">Suppressor of RNA silencing</keyword>
<dbReference type="GO" id="GO:0004197">
    <property type="term" value="F:cysteine-type endopeptidase activity"/>
    <property type="evidence" value="ECO:0007669"/>
    <property type="project" value="InterPro"/>
</dbReference>
<keyword evidence="23" id="KW-0788">Thiol protease</keyword>
<dbReference type="GO" id="GO:0016818">
    <property type="term" value="F:hydrolase activity, acting on acid anhydrides, in phosphorus-containing anhydrides"/>
    <property type="evidence" value="ECO:0007669"/>
    <property type="project" value="InterPro"/>
</dbReference>
<dbReference type="Gene3D" id="3.90.70.150">
    <property type="entry name" value="Helper component proteinase"/>
    <property type="match status" value="1"/>
</dbReference>
<comment type="function">
    <text evidence="31">Mediates the cap-independent, EIF4E-dependent translation of viral genomic RNAs. Binds to the cap-binding site of host EIF4E and thus interferes with the host EIF4E-dependent mRNA export and translation. VPg-RNA directly binds EIF4E and is a template for transcription. Also forms trimeric complexes with EIF4E-EIF4G, which are templates for translation.</text>
</comment>
<dbReference type="Pfam" id="PF00863">
    <property type="entry name" value="Peptidase_C4"/>
    <property type="match status" value="1"/>
</dbReference>
<keyword evidence="26" id="KW-0693">Viral RNA replication</keyword>
<evidence type="ECO:0000256" key="33">
    <source>
        <dbReference type="RuleBase" id="RU003351"/>
    </source>
</evidence>
<evidence type="ECO:0000256" key="24">
    <source>
        <dbReference type="ARBA" id="ARBA00022840"/>
    </source>
</evidence>
<evidence type="ECO:0000256" key="11">
    <source>
        <dbReference type="ARBA" id="ARBA00022520"/>
    </source>
</evidence>
<keyword evidence="17" id="KW-0645">Protease</keyword>
<keyword evidence="14" id="KW-1048">Host nucleus</keyword>
<keyword evidence="18" id="KW-0808">Transferase</keyword>
<dbReference type="Gene3D" id="3.40.50.300">
    <property type="entry name" value="P-loop containing nucleotide triphosphate hydrolases"/>
    <property type="match status" value="2"/>
</dbReference>
<feature type="domain" description="Peptidase C4" evidence="38">
    <location>
        <begin position="2082"/>
        <end position="2300"/>
    </location>
</feature>
<evidence type="ECO:0000256" key="10">
    <source>
        <dbReference type="ARBA" id="ARBA00022497"/>
    </source>
</evidence>
<dbReference type="GeneID" id="1449708"/>
<organism evidence="41 42">
    <name type="scientific">Japanese yam mosaic virus</name>
    <dbReference type="NCBI Taxonomy" id="79917"/>
    <lineage>
        <taxon>Viruses</taxon>
        <taxon>Riboviria</taxon>
        <taxon>Orthornavirae</taxon>
        <taxon>Pisuviricota</taxon>
        <taxon>Stelpaviricetes</taxon>
        <taxon>Patatavirales</taxon>
        <taxon>Potyviridae</taxon>
        <taxon>Potyvirus</taxon>
        <taxon>Potyvirus nippodioscoreae</taxon>
    </lineage>
</organism>
<dbReference type="InterPro" id="IPR014001">
    <property type="entry name" value="Helicase_ATP-bd"/>
</dbReference>
<evidence type="ECO:0000256" key="2">
    <source>
        <dbReference type="ARBA" id="ARBA00001848"/>
    </source>
</evidence>
<dbReference type="PANTHER" id="PTHR43519:SF1">
    <property type="entry name" value="ATP-DEPENDENT RNA HELICASE HRPB"/>
    <property type="match status" value="1"/>
</dbReference>
<comment type="subcellular location">
    <subcellularLocation>
        <location evidence="30">Host cytoplasmic vesicle</location>
    </subcellularLocation>
    <subcellularLocation>
        <location evidence="3">Host nucleus</location>
    </subcellularLocation>
    <subcellularLocation>
        <location evidence="4">Virion</location>
    </subcellularLocation>
</comment>
<evidence type="ECO:0000256" key="26">
    <source>
        <dbReference type="ARBA" id="ARBA00022953"/>
    </source>
</evidence>
<evidence type="ECO:0000256" key="32">
    <source>
        <dbReference type="PROSITE-ProRule" id="PRU01080"/>
    </source>
</evidence>
<comment type="catalytic activity">
    <reaction evidence="2">
        <text>Hydrolyzes a Gly-|-Gly bond at its own C-terminus, commonly in the sequence -Tyr-Xaa-Val-Gly-|-Gly, in the processing of the potyviral polyprotein.</text>
        <dbReference type="EC" id="3.4.22.45"/>
    </reaction>
</comment>
<feature type="domain" description="Peptidase C6" evidence="39">
    <location>
        <begin position="663"/>
        <end position="785"/>
    </location>
</feature>
<dbReference type="InterPro" id="IPR031159">
    <property type="entry name" value="HC_PRO_CPD_dom"/>
</dbReference>
<dbReference type="InterPro" id="IPR001650">
    <property type="entry name" value="Helicase_C-like"/>
</dbReference>
<keyword evidence="25" id="KW-0946">Virion</keyword>
<feature type="active site" description="For helper component proteinase activity" evidence="32">
    <location>
        <position position="671"/>
    </location>
</feature>
<dbReference type="SMART" id="SM00490">
    <property type="entry name" value="HELICc"/>
    <property type="match status" value="1"/>
</dbReference>
<dbReference type="InterPro" id="IPR001730">
    <property type="entry name" value="Potyv_NIa-pro_dom"/>
</dbReference>
<dbReference type="InterPro" id="IPR001456">
    <property type="entry name" value="HC-pro"/>
</dbReference>
<keyword evidence="24" id="KW-0067">ATP-binding</keyword>
<dbReference type="PROSITE" id="PS51744">
    <property type="entry name" value="HC_PRO_CPD"/>
    <property type="match status" value="1"/>
</dbReference>
<evidence type="ECO:0000313" key="42">
    <source>
        <dbReference type="Proteomes" id="UP000201460"/>
    </source>
</evidence>
<dbReference type="Gene3D" id="3.30.70.270">
    <property type="match status" value="1"/>
</dbReference>
<evidence type="ECO:0000256" key="13">
    <source>
        <dbReference type="ARBA" id="ARBA00022561"/>
    </source>
</evidence>
<keyword evidence="11" id="KW-0191">Covalent protein-RNA linkage</keyword>
<comment type="function">
    <text evidence="28">Involved in aphid transmission, cell-to-cell and systemis movement, encapsidation of the viral RNA and in the regulation of viral RNA amplification.</text>
</comment>
<comment type="function">
    <text evidence="29">Has helicase activity. It may be involved in replication.</text>
</comment>
<feature type="domain" description="Peptidase S30" evidence="40">
    <location>
        <begin position="184"/>
        <end position="327"/>
    </location>
</feature>
<feature type="active site" description="For helper component proteinase activity" evidence="32">
    <location>
        <position position="744"/>
    </location>
</feature>
<dbReference type="SMART" id="SM00487">
    <property type="entry name" value="DEXDc"/>
    <property type="match status" value="1"/>
</dbReference>
<evidence type="ECO:0000256" key="6">
    <source>
        <dbReference type="ARBA" id="ARBA00020107"/>
    </source>
</evidence>
<keyword evidence="13" id="KW-0167">Capsid protein</keyword>
<dbReference type="GO" id="GO:0044161">
    <property type="term" value="C:host cell cytoplasmic vesicle"/>
    <property type="evidence" value="ECO:0007669"/>
    <property type="project" value="UniProtKB-SubCell"/>
</dbReference>
<evidence type="ECO:0000256" key="20">
    <source>
        <dbReference type="ARBA" id="ARBA00022741"/>
    </source>
</evidence>
<evidence type="ECO:0000256" key="9">
    <source>
        <dbReference type="ARBA" id="ARBA00022488"/>
    </source>
</evidence>
<dbReference type="Pfam" id="PF00270">
    <property type="entry name" value="DEAD"/>
    <property type="match status" value="1"/>
</dbReference>
<evidence type="ECO:0000256" key="34">
    <source>
        <dbReference type="SAM" id="MobiDB-lite"/>
    </source>
</evidence>
<keyword evidence="8" id="KW-0696">RNA-directed RNA polymerase</keyword>
<sequence length="3132" mass="356204">MATCVGKLAETSLNNTIAFQLQFGTLPPVFIGIPATSCKTIATDKNDEHVIQSKSTEAQKKMNVNNKAFIHKMHAEYNKQCAVLDKWEEEYNTTRSTNPSSYKVVLTKQQKSAVHRYNMEKARKKLKEQEDILNKCIIGPWGPSMNAFSIASGPLPSAMEAELKWPLHQTRSQRIKGTPKQPVTLGRGEFAKFVKNLTTLMTQKSLLLELCGKHVHRVCVRREHKKVYLKINTKHEEGFNKARDVVMDNFTQRLLELMITRTSGNNRHSVQNIKPGHSGFVLNRETLCGTQSRAYGRVFIVRGNHEGKLYDARIKLSQTIRRKIVRFADPGVKFWNGFNTAFQRYRKQDREHTCETDLDVEECGEVAALLCLALFPCGKITCNKCVEENLLSEGQATHENILKKQQEIRHIVLQRHPQFKHALQILERQSKALQSVNSNYKDFTEIHSLSEGKTLPAFSQANRINDVLIKGGSATAEELSEATRNLLEIVRYLKNRTESSEKGTLKTFRNKTSQKAHLNPALMCDNQLDENGNFVWGERGYHAKRFFNKYFEIVDPSKGYAKFEARINPRGQRKTAITRLIVPTNFEVLREQMQGESIGEHPLTVECTSVLNGDFLFPCCCVTNEAGEPILSELQMPTKNHLVVGNSGDSKYVDMPPQEGQSMYIAKAGFCYMNIFLAMLVNVRKEEAKAFTKMVRDVLINQLGTWPTLLDVASACYLLKVFFPDVSSAELPRIMVDHKTKTMHVVDSYGSLNTGYHILKANTVEQLIKFTRAGLKSDMKHYLVGGPILNNEDIDPTEYRTPSWHLRRLIKGIYNPQVLLDDIRIDRYLPLYALLSPGVLIAMYNSASLEILTREYLRKDDEFVSIVLILESLARKVSVSTSLMSQLMLIEGEAQYIIEAVQGIKQRYPIPYTVVMEMLIILASRSESDAALDAAGFKKFQRESIQLMEKNYLRILEDEWRELSLRQRFSATLRSSKFAMRTHGGLRNASIEDLGGRYSESMNYYFGELKNGVMKIYGKITNQAKVITQSTHTSIKRKVYSCFNYLIPDVSKFINVMVCLTMILTLMQELHTMVERTRNCKRIARRFENQEKEHKIKFMHQAFQNEHKVDPTFEEFLEYLGKHTPELLTYFQEDEVVVHQAKRRGELELERVVAFIALVMMVFDSERSDCVVKILNKLKNIISSTDADVYHQGLSEIEDDINEKNLTIDFELSQDGVRTPPNVMEHTFSTWWTHQVSNGRTIPHYRTEGHFMTFTRANAHHVATEIATNEHKDIMLMGAVGSGKSTGLPFHLSKRGKVLLVEPTRPLAENVYRQLSHEPFYINATLLMRGLTTCGSSPVTIMTSGFALNQLAHNRHRIAEYDFVIFDECHVHDANAMALRCLLHDAEFPGKVIKVSATPPGREVEFTTQHPVKLLTEETLGLKEFVDAQGTGVNCDVIRHGDNILVYVASCNEVDIISKALIDKGHKVTKVDGRTMKVGKVEIITSGTPQRKHFVVATNIIENGVTLDIEVVVDFGTKVVPFLDVDNRMMQYQKVAINYGERIQRLGRVGRHKAGTALRIGHTERGLSEVPSCIATEAAFRCFTFGLPVITNNVTTSLLSNATVRQARTMAHFELSPFYTYHFVRYDGTMHPEIHKVLKRFKLRDSEIVLNKTAIPNRGVNTWMTSSAYQRLGANVGDSNEIRIPFLCKEVPETLHETIWDIITTHKSDAGFGRLSSASACKVAYTLKTDVMSIQRTIHIIDALIVEERQKQEYFRTITTNSISSSNFSLQSIANAIRARFSSDHTVENISVLENAKAQLCEFKNLNIDAAFQDFDSQVGRSYISNFGALDAVYHQSEKAMSEHFKLKGRWNKPLITRDIMIMIGVLLGGLMMVYKQFKSQMTEEVHHEAKGKRQRQRLRFRDARDSKLGREVYGDDGTMEHYFGEAYTKKGKTSGRKHGMGQKQRKFVNMYSFDPEDFSAVRFVDVLTGATLDETPITDLHLVQEHFTKIRSEMIESGELESQHLYSGKGVNAYYMNNRTGKALQVDLTPHNPLLVCANKPTIAGFPEREYELRQTGQPKAISLKDVPKANDLSEMVQHESASLHRGLRDYNPISNNICKLINRSEGERDTMYGLGFGPVIITNRHLFEHNGGELDIKTRHGDFLITNMTKLQLYPVPNRDLILIRLPKDIPPFPQKLQFRQPERNEKICMVGSNFQAKSVTNTVSETSIILPMDDCHFWKHWITTKDGQCGLPLVSTRDGNIVGIHSLGSFNNTINYFASFPENFVNQYLLTPENHQWIQHWKYNTDNISWGALKISNEAPTGLFKTTKLIGDLESLFVRQQMKREKWVYTQLDGNLKAIASCPNQLVSKHVVKGKCPMFDMYLKLDEAGRKFFTPLLGQYQKSRLNKEAYIKDIMKYSTVIEAGNVQPQTFEDAVRLLIQDLSELGFETCQYITDEDVIFNALNMKSAVGALYGGKKKDYFKDFTQEMKETILKQSCARLYTGKMGLWNGSLKAELRPLEKVQANKTRTFTAAPLDTLLGGKACVDDFNNQFYELNIKGPWSVGMTKFYGGWNELLTKLPDGWIHCDADGSQFDSSLSPYLINAVLNIRLHFMETWDIGEQMLRNLYTEIVYTPIATPDGTIVKKFKGNNSGQPSTVVDNTLMVLLALKYSLLKDGVEAEKHKQVIKYFVNGDDLLISIDPAYEGLLDTMQGNFKELGLKYDFNSRTRDKGELWFMSHQGKRVEDIWIPKLEQERIVSILEWDRSKEPGNRMEAICAAMIESWGHQELTHQIRRFYAWLIGQAPYSGLAEIGKAPYIAESALRKLYLDKDADQSAIEVYLRAIFEDYTTEPEDLFVYHQSGDDTLDAGTSAPSKARKQESASSTQGIAPTMEGFEPADDPTGKSKQQTVINLEKDVNVGTVGTFAVPRLKGLATKMSMPRVRGKAAMNLDHLLVYNPEQVDLANTRATRKQFDTWYDGVKRDYELDDSSMQIILNGLMVWCIENGTSPNINGMWVMMDGEEQIEYPIKPLIDHAKPTFRQIMAHFSYVAEAYIEKRNQEKAYMPRYGLQRNLTDMSLARYAFDFYEVTSKTPARAREAHIQMKAAALRGVQNKLFGLDGNVSTMEENTERHTAEDVNRNMHSLLGVRGV</sequence>
<dbReference type="InterPro" id="IPR009003">
    <property type="entry name" value="Peptidase_S1_PA"/>
</dbReference>
<dbReference type="RefSeq" id="NP_051161.1">
    <property type="nucleotide sequence ID" value="NC_000947.1"/>
</dbReference>
<evidence type="ECO:0000256" key="12">
    <source>
        <dbReference type="ARBA" id="ARBA00022553"/>
    </source>
</evidence>
<keyword evidence="21" id="KW-0378">Hydrolase</keyword>
<accession>Q9QN08</accession>
<evidence type="ECO:0000259" key="40">
    <source>
        <dbReference type="PROSITE" id="PS51871"/>
    </source>
</evidence>